<dbReference type="PANTHER" id="PTHR47018">
    <property type="entry name" value="CXC DOMAIN-CONTAINING PROTEIN-RELATED"/>
    <property type="match status" value="1"/>
</dbReference>
<organism evidence="2 3">
    <name type="scientific">Mytilus galloprovincialis</name>
    <name type="common">Mediterranean mussel</name>
    <dbReference type="NCBI Taxonomy" id="29158"/>
    <lineage>
        <taxon>Eukaryota</taxon>
        <taxon>Metazoa</taxon>
        <taxon>Spiralia</taxon>
        <taxon>Lophotrochozoa</taxon>
        <taxon>Mollusca</taxon>
        <taxon>Bivalvia</taxon>
        <taxon>Autobranchia</taxon>
        <taxon>Pteriomorphia</taxon>
        <taxon>Mytilida</taxon>
        <taxon>Mytiloidea</taxon>
        <taxon>Mytilidae</taxon>
        <taxon>Mytilinae</taxon>
        <taxon>Mytilus</taxon>
    </lineage>
</organism>
<dbReference type="EMBL" id="UYJE01009529">
    <property type="protein sequence ID" value="VDI74179.1"/>
    <property type="molecule type" value="Genomic_DNA"/>
</dbReference>
<dbReference type="InterPro" id="IPR016187">
    <property type="entry name" value="CTDL_fold"/>
</dbReference>
<dbReference type="InterPro" id="IPR001304">
    <property type="entry name" value="C-type_lectin-like"/>
</dbReference>
<gene>
    <name evidence="2" type="ORF">MGAL_10B012221</name>
</gene>
<proteinExistence type="predicted"/>
<feature type="domain" description="C-type lectin" evidence="1">
    <location>
        <begin position="1"/>
        <end position="58"/>
    </location>
</feature>
<evidence type="ECO:0000259" key="1">
    <source>
        <dbReference type="PROSITE" id="PS50041"/>
    </source>
</evidence>
<dbReference type="Gene3D" id="3.10.100.10">
    <property type="entry name" value="Mannose-Binding Protein A, subunit A"/>
    <property type="match status" value="1"/>
</dbReference>
<sequence>MTEGSFQWSSSQQLTFADWYQGPPIQPDDKFGEDLLSNADCVLLNAFYSYQWTDESCSSSAGSKAICEFCCQKRIQKPTEQSLAATLFATKTEKKFSCLAFNQADEQNNAHVKADGGAVRLTENPGALHRWMGAGPEMKTRTIDNFPPTHDELHQHTKRTAYQGSVIWAIVLVQIQVCHHQIYLDGKNLMVLGYHSCLCLLTLKCHANISSPEKGCLGACKCLKAALKCTALCNCPTDCERETD</sequence>
<protein>
    <recommendedName>
        <fullName evidence="1">C-type lectin domain-containing protein</fullName>
    </recommendedName>
</protein>
<evidence type="ECO:0000313" key="2">
    <source>
        <dbReference type="EMBL" id="VDI74179.1"/>
    </source>
</evidence>
<dbReference type="OrthoDB" id="7387685at2759"/>
<keyword evidence="3" id="KW-1185">Reference proteome</keyword>
<name>A0A8B6H705_MYTGA</name>
<dbReference type="Proteomes" id="UP000596742">
    <property type="component" value="Unassembled WGS sequence"/>
</dbReference>
<dbReference type="PANTHER" id="PTHR47018:SF1">
    <property type="entry name" value="TESMIN_TSO1-LIKE CXC DOMAIN-CONTAINING PROTEIN"/>
    <property type="match status" value="1"/>
</dbReference>
<accession>A0A8B6H705</accession>
<dbReference type="PROSITE" id="PS50041">
    <property type="entry name" value="C_TYPE_LECTIN_2"/>
    <property type="match status" value="1"/>
</dbReference>
<dbReference type="AlphaFoldDB" id="A0A8B6H705"/>
<reference evidence="2" key="1">
    <citation type="submission" date="2018-11" db="EMBL/GenBank/DDBJ databases">
        <authorList>
            <person name="Alioto T."/>
            <person name="Alioto T."/>
        </authorList>
    </citation>
    <scope>NUCLEOTIDE SEQUENCE</scope>
</reference>
<evidence type="ECO:0000313" key="3">
    <source>
        <dbReference type="Proteomes" id="UP000596742"/>
    </source>
</evidence>
<comment type="caution">
    <text evidence="2">The sequence shown here is derived from an EMBL/GenBank/DDBJ whole genome shotgun (WGS) entry which is preliminary data.</text>
</comment>
<dbReference type="SUPFAM" id="SSF56436">
    <property type="entry name" value="C-type lectin-like"/>
    <property type="match status" value="1"/>
</dbReference>
<dbReference type="InterPro" id="IPR016186">
    <property type="entry name" value="C-type_lectin-like/link_sf"/>
</dbReference>